<dbReference type="GO" id="GO:0006950">
    <property type="term" value="P:response to stress"/>
    <property type="evidence" value="ECO:0007669"/>
    <property type="project" value="TreeGrafter"/>
</dbReference>
<dbReference type="InterPro" id="IPR036390">
    <property type="entry name" value="WH_DNA-bd_sf"/>
</dbReference>
<dbReference type="FunFam" id="1.10.10.10:FF:000163">
    <property type="entry name" value="MarR family transcriptional regulator"/>
    <property type="match status" value="1"/>
</dbReference>
<evidence type="ECO:0000256" key="5">
    <source>
        <dbReference type="ARBA" id="ARBA00023163"/>
    </source>
</evidence>
<evidence type="ECO:0000313" key="7">
    <source>
        <dbReference type="EMBL" id="PVZ96174.1"/>
    </source>
</evidence>
<comment type="caution">
    <text evidence="7">The sequence shown here is derived from an EMBL/GenBank/DDBJ whole genome shotgun (WGS) entry which is preliminary data.</text>
</comment>
<dbReference type="Pfam" id="PF01047">
    <property type="entry name" value="MarR"/>
    <property type="match status" value="1"/>
</dbReference>
<comment type="subcellular location">
    <subcellularLocation>
        <location evidence="1">Cytoplasm</location>
    </subcellularLocation>
</comment>
<keyword evidence="2" id="KW-0963">Cytoplasm</keyword>
<dbReference type="PANTHER" id="PTHR33164">
    <property type="entry name" value="TRANSCRIPTIONAL REGULATOR, MARR FAMILY"/>
    <property type="match status" value="1"/>
</dbReference>
<dbReference type="GO" id="GO:0003677">
    <property type="term" value="F:DNA binding"/>
    <property type="evidence" value="ECO:0007669"/>
    <property type="project" value="UniProtKB-KW"/>
</dbReference>
<dbReference type="EMBL" id="QEOP01000001">
    <property type="protein sequence ID" value="PVZ96174.1"/>
    <property type="molecule type" value="Genomic_DNA"/>
</dbReference>
<proteinExistence type="predicted"/>
<dbReference type="PROSITE" id="PS50995">
    <property type="entry name" value="HTH_MARR_2"/>
    <property type="match status" value="1"/>
</dbReference>
<organism evidence="7 8">
    <name type="scientific">Amnibacterium flavum</name>
    <dbReference type="NCBI Taxonomy" id="2173173"/>
    <lineage>
        <taxon>Bacteria</taxon>
        <taxon>Bacillati</taxon>
        <taxon>Actinomycetota</taxon>
        <taxon>Actinomycetes</taxon>
        <taxon>Micrococcales</taxon>
        <taxon>Microbacteriaceae</taxon>
        <taxon>Amnibacterium</taxon>
    </lineage>
</organism>
<dbReference type="RefSeq" id="WP_116755908.1">
    <property type="nucleotide sequence ID" value="NZ_JBHUEX010000001.1"/>
</dbReference>
<evidence type="ECO:0000313" key="8">
    <source>
        <dbReference type="Proteomes" id="UP000244893"/>
    </source>
</evidence>
<dbReference type="InterPro" id="IPR000835">
    <property type="entry name" value="HTH_MarR-typ"/>
</dbReference>
<evidence type="ECO:0000256" key="2">
    <source>
        <dbReference type="ARBA" id="ARBA00022490"/>
    </source>
</evidence>
<dbReference type="GO" id="GO:0003700">
    <property type="term" value="F:DNA-binding transcription factor activity"/>
    <property type="evidence" value="ECO:0007669"/>
    <property type="project" value="InterPro"/>
</dbReference>
<dbReference type="SUPFAM" id="SSF46785">
    <property type="entry name" value="Winged helix' DNA-binding domain"/>
    <property type="match status" value="1"/>
</dbReference>
<name>A0A2V1HZI4_9MICO</name>
<dbReference type="Gene3D" id="1.10.10.10">
    <property type="entry name" value="Winged helix-like DNA-binding domain superfamily/Winged helix DNA-binding domain"/>
    <property type="match status" value="1"/>
</dbReference>
<dbReference type="InterPro" id="IPR036388">
    <property type="entry name" value="WH-like_DNA-bd_sf"/>
</dbReference>
<dbReference type="InterPro" id="IPR039422">
    <property type="entry name" value="MarR/SlyA-like"/>
</dbReference>
<sequence length="151" mass="16138">MAAETKTLGVDQQICFALYSASRSLTARYRDLLAPLGVTYPQYLVLLVLWETAPLSIGAIGERLQLDSGTMSPLVRRLESLGLVERTRTATDERTVLVHLTAAGRDLESLAAGIPDQICAATGLGVEDVVALRDQVADLAENVRASARTAA</sequence>
<keyword evidence="4" id="KW-0238">DNA-binding</keyword>
<evidence type="ECO:0000259" key="6">
    <source>
        <dbReference type="PROSITE" id="PS50995"/>
    </source>
</evidence>
<gene>
    <name evidence="7" type="ORF">DDQ50_07030</name>
</gene>
<dbReference type="AlphaFoldDB" id="A0A2V1HZI4"/>
<evidence type="ECO:0000256" key="4">
    <source>
        <dbReference type="ARBA" id="ARBA00023125"/>
    </source>
</evidence>
<protein>
    <submittedName>
        <fullName evidence="7">MarR family transcriptional regulator</fullName>
    </submittedName>
</protein>
<dbReference type="PANTHER" id="PTHR33164:SF5">
    <property type="entry name" value="ORGANIC HYDROPEROXIDE RESISTANCE TRANSCRIPTIONAL REGULATOR"/>
    <property type="match status" value="1"/>
</dbReference>
<dbReference type="OrthoDB" id="9806864at2"/>
<keyword evidence="3" id="KW-0805">Transcription regulation</keyword>
<evidence type="ECO:0000256" key="1">
    <source>
        <dbReference type="ARBA" id="ARBA00004496"/>
    </source>
</evidence>
<accession>A0A2V1HZI4</accession>
<keyword evidence="8" id="KW-1185">Reference proteome</keyword>
<dbReference type="SMART" id="SM00347">
    <property type="entry name" value="HTH_MARR"/>
    <property type="match status" value="1"/>
</dbReference>
<evidence type="ECO:0000256" key="3">
    <source>
        <dbReference type="ARBA" id="ARBA00023015"/>
    </source>
</evidence>
<keyword evidence="5" id="KW-0804">Transcription</keyword>
<feature type="domain" description="HTH marR-type" evidence="6">
    <location>
        <begin position="11"/>
        <end position="141"/>
    </location>
</feature>
<reference evidence="7 8" key="1">
    <citation type="submission" date="2018-05" db="EMBL/GenBank/DDBJ databases">
        <title>Amnibacterium sp. M8JJ-5, whole genome shotgun sequence.</title>
        <authorList>
            <person name="Tuo L."/>
        </authorList>
    </citation>
    <scope>NUCLEOTIDE SEQUENCE [LARGE SCALE GENOMIC DNA]</scope>
    <source>
        <strain evidence="7 8">M8JJ-5</strain>
    </source>
</reference>
<dbReference type="GO" id="GO:0005737">
    <property type="term" value="C:cytoplasm"/>
    <property type="evidence" value="ECO:0007669"/>
    <property type="project" value="UniProtKB-SubCell"/>
</dbReference>
<dbReference type="Proteomes" id="UP000244893">
    <property type="component" value="Unassembled WGS sequence"/>
</dbReference>